<keyword evidence="4" id="KW-1185">Reference proteome</keyword>
<dbReference type="Proteomes" id="UP000054007">
    <property type="component" value="Unassembled WGS sequence"/>
</dbReference>
<name>A0A0D7B9V1_9AGAR</name>
<feature type="domain" description="Methyltransferase" evidence="2">
    <location>
        <begin position="90"/>
        <end position="284"/>
    </location>
</feature>
<dbReference type="InterPro" id="IPR025714">
    <property type="entry name" value="Methyltranfer_dom"/>
</dbReference>
<dbReference type="EMBL" id="KN880529">
    <property type="protein sequence ID" value="KIY67323.1"/>
    <property type="molecule type" value="Genomic_DNA"/>
</dbReference>
<proteinExistence type="predicted"/>
<dbReference type="InterPro" id="IPR026913">
    <property type="entry name" value="METTL24"/>
</dbReference>
<dbReference type="PANTHER" id="PTHR32026">
    <property type="entry name" value="METHYLTRANSFERASE-LIKE PROTEIN 24"/>
    <property type="match status" value="1"/>
</dbReference>
<dbReference type="Pfam" id="PF13383">
    <property type="entry name" value="Methyltransf_22"/>
    <property type="match status" value="1"/>
</dbReference>
<dbReference type="PANTHER" id="PTHR32026:SF10">
    <property type="entry name" value="METHYLTRANSFERASE-LIKE PROTEIN 24-RELATED"/>
    <property type="match status" value="1"/>
</dbReference>
<keyword evidence="1" id="KW-0812">Transmembrane</keyword>
<keyword evidence="1" id="KW-1133">Transmembrane helix</keyword>
<dbReference type="OrthoDB" id="10006218at2759"/>
<gene>
    <name evidence="3" type="ORF">CYLTODRAFT_422660</name>
</gene>
<evidence type="ECO:0000256" key="1">
    <source>
        <dbReference type="SAM" id="Phobius"/>
    </source>
</evidence>
<evidence type="ECO:0000259" key="2">
    <source>
        <dbReference type="Pfam" id="PF13383"/>
    </source>
</evidence>
<organism evidence="3 4">
    <name type="scientific">Cylindrobasidium torrendii FP15055 ss-10</name>
    <dbReference type="NCBI Taxonomy" id="1314674"/>
    <lineage>
        <taxon>Eukaryota</taxon>
        <taxon>Fungi</taxon>
        <taxon>Dikarya</taxon>
        <taxon>Basidiomycota</taxon>
        <taxon>Agaricomycotina</taxon>
        <taxon>Agaricomycetes</taxon>
        <taxon>Agaricomycetidae</taxon>
        <taxon>Agaricales</taxon>
        <taxon>Marasmiineae</taxon>
        <taxon>Physalacriaceae</taxon>
        <taxon>Cylindrobasidium</taxon>
    </lineage>
</organism>
<protein>
    <recommendedName>
        <fullName evidence="2">Methyltransferase domain-containing protein</fullName>
    </recommendedName>
</protein>
<evidence type="ECO:0000313" key="3">
    <source>
        <dbReference type="EMBL" id="KIY67323.1"/>
    </source>
</evidence>
<keyword evidence="1" id="KW-0472">Membrane</keyword>
<reference evidence="3 4" key="1">
    <citation type="journal article" date="2015" name="Fungal Genet. Biol.">
        <title>Evolution of novel wood decay mechanisms in Agaricales revealed by the genome sequences of Fistulina hepatica and Cylindrobasidium torrendii.</title>
        <authorList>
            <person name="Floudas D."/>
            <person name="Held B.W."/>
            <person name="Riley R."/>
            <person name="Nagy L.G."/>
            <person name="Koehler G."/>
            <person name="Ransdell A.S."/>
            <person name="Younus H."/>
            <person name="Chow J."/>
            <person name="Chiniquy J."/>
            <person name="Lipzen A."/>
            <person name="Tritt A."/>
            <person name="Sun H."/>
            <person name="Haridas S."/>
            <person name="LaButti K."/>
            <person name="Ohm R.A."/>
            <person name="Kues U."/>
            <person name="Blanchette R.A."/>
            <person name="Grigoriev I.V."/>
            <person name="Minto R.E."/>
            <person name="Hibbett D.S."/>
        </authorList>
    </citation>
    <scope>NUCLEOTIDE SEQUENCE [LARGE SCALE GENOMIC DNA]</scope>
    <source>
        <strain evidence="3 4">FP15055 ss-10</strain>
    </source>
</reference>
<accession>A0A0D7B9V1</accession>
<dbReference type="STRING" id="1314674.A0A0D7B9V1"/>
<evidence type="ECO:0000313" key="4">
    <source>
        <dbReference type="Proteomes" id="UP000054007"/>
    </source>
</evidence>
<sequence>MPGLPRYAIFVVLGVLGTFYWLSTYQETPTVKASRYIHDGGISERLKLAESIYEKTLTGRKKLIQTFGPKPEDIDMFPPDKNPWPAYTVWDFFPPSFNCPHELERIGSLGDGGKWVCGLSRIQEKPDCLIYSMGINYESSFEAEILDNTRHCQIYGYDSTTKSFGPQIPRTQSARAHFTRVGLSGTTVPANSEHGPSYPLETIMEKNGHDHIDILRVDVESAEFDTFAAMLAPYVRSGKPLPFGQLLLEIHVWNKNFASFLSWWELFESAGLRPFSSEPNLVYQNYNKQANSDLAEYSFLNIRGDNIFIKDPSRPFKVFVDEPLDGIRPGHDVHAA</sequence>
<dbReference type="AlphaFoldDB" id="A0A0D7B9V1"/>
<feature type="transmembrane region" description="Helical" evidence="1">
    <location>
        <begin position="7"/>
        <end position="23"/>
    </location>
</feature>